<name>A0A843VC71_COLES</name>
<organism evidence="2 3">
    <name type="scientific">Colocasia esculenta</name>
    <name type="common">Wild taro</name>
    <name type="synonym">Arum esculentum</name>
    <dbReference type="NCBI Taxonomy" id="4460"/>
    <lineage>
        <taxon>Eukaryota</taxon>
        <taxon>Viridiplantae</taxon>
        <taxon>Streptophyta</taxon>
        <taxon>Embryophyta</taxon>
        <taxon>Tracheophyta</taxon>
        <taxon>Spermatophyta</taxon>
        <taxon>Magnoliopsida</taxon>
        <taxon>Liliopsida</taxon>
        <taxon>Araceae</taxon>
        <taxon>Aroideae</taxon>
        <taxon>Colocasieae</taxon>
        <taxon>Colocasia</taxon>
    </lineage>
</organism>
<proteinExistence type="predicted"/>
<reference evidence="2" key="1">
    <citation type="submission" date="2017-07" db="EMBL/GenBank/DDBJ databases">
        <title>Taro Niue Genome Assembly and Annotation.</title>
        <authorList>
            <person name="Atibalentja N."/>
            <person name="Keating K."/>
            <person name="Fields C.J."/>
        </authorList>
    </citation>
    <scope>NUCLEOTIDE SEQUENCE</scope>
    <source>
        <strain evidence="2">Niue_2</strain>
        <tissue evidence="2">Leaf</tissue>
    </source>
</reference>
<sequence>MVKRAQLLEDAMDFIDHIKGKFVKKEMTSGQSSAKPNNGKKRPLNITEGPSQERKPKAIVPYTPAKSNYKHYDKLGHTTDECWRKVGTCLCCGSREHRIPEVSLARNPVHCSFPVGLGRRPCERDGLIGRVHRAIATEPSVAI</sequence>
<keyword evidence="3" id="KW-1185">Reference proteome</keyword>
<evidence type="ECO:0000256" key="1">
    <source>
        <dbReference type="SAM" id="MobiDB-lite"/>
    </source>
</evidence>
<gene>
    <name evidence="2" type="ORF">Taro_021670</name>
</gene>
<evidence type="ECO:0000313" key="2">
    <source>
        <dbReference type="EMBL" id="MQL89099.1"/>
    </source>
</evidence>
<dbReference type="Proteomes" id="UP000652761">
    <property type="component" value="Unassembled WGS sequence"/>
</dbReference>
<dbReference type="EMBL" id="NMUH01001117">
    <property type="protein sequence ID" value="MQL89099.1"/>
    <property type="molecule type" value="Genomic_DNA"/>
</dbReference>
<dbReference type="AlphaFoldDB" id="A0A843VC71"/>
<protein>
    <submittedName>
        <fullName evidence="2">Uncharacterized protein</fullName>
    </submittedName>
</protein>
<accession>A0A843VC71</accession>
<feature type="region of interest" description="Disordered" evidence="1">
    <location>
        <begin position="25"/>
        <end position="57"/>
    </location>
</feature>
<evidence type="ECO:0000313" key="3">
    <source>
        <dbReference type="Proteomes" id="UP000652761"/>
    </source>
</evidence>
<comment type="caution">
    <text evidence="2">The sequence shown here is derived from an EMBL/GenBank/DDBJ whole genome shotgun (WGS) entry which is preliminary data.</text>
</comment>